<dbReference type="Proteomes" id="UP000034805">
    <property type="component" value="Unassembled WGS sequence"/>
</dbReference>
<comment type="caution">
    <text evidence="1">The sequence shown here is derived from an EMBL/GenBank/DDBJ whole genome shotgun (WGS) entry which is preliminary data.</text>
</comment>
<protein>
    <submittedName>
        <fullName evidence="1">Uncharacterized protein</fullName>
    </submittedName>
</protein>
<reference evidence="1 2" key="1">
    <citation type="submission" date="2015-08" db="EMBL/GenBank/DDBJ databases">
        <title>The genome of the Asian arowana (Scleropages formosus).</title>
        <authorList>
            <person name="Tan M.H."/>
            <person name="Gan H.M."/>
            <person name="Croft L.J."/>
            <person name="Austin C.M."/>
        </authorList>
    </citation>
    <scope>NUCLEOTIDE SEQUENCE [LARGE SCALE GENOMIC DNA]</scope>
    <source>
        <strain evidence="1">Aro1</strain>
    </source>
</reference>
<organism evidence="1 2">
    <name type="scientific">Scleropages formosus</name>
    <name type="common">Asian bonytongue</name>
    <name type="synonym">Osteoglossum formosum</name>
    <dbReference type="NCBI Taxonomy" id="113540"/>
    <lineage>
        <taxon>Eukaryota</taxon>
        <taxon>Metazoa</taxon>
        <taxon>Chordata</taxon>
        <taxon>Craniata</taxon>
        <taxon>Vertebrata</taxon>
        <taxon>Euteleostomi</taxon>
        <taxon>Actinopterygii</taxon>
        <taxon>Neopterygii</taxon>
        <taxon>Teleostei</taxon>
        <taxon>Osteoglossocephala</taxon>
        <taxon>Osteoglossomorpha</taxon>
        <taxon>Osteoglossiformes</taxon>
        <taxon>Osteoglossidae</taxon>
        <taxon>Scleropages</taxon>
    </lineage>
</organism>
<proteinExistence type="predicted"/>
<gene>
    <name evidence="1" type="ORF">Z043_110982</name>
</gene>
<dbReference type="EMBL" id="JARO02003581">
    <property type="protein sequence ID" value="KPP70208.1"/>
    <property type="molecule type" value="Genomic_DNA"/>
</dbReference>
<evidence type="ECO:0000313" key="1">
    <source>
        <dbReference type="EMBL" id="KPP70208.1"/>
    </source>
</evidence>
<name>A0A0P7UMW9_SCLFO</name>
<evidence type="ECO:0000313" key="2">
    <source>
        <dbReference type="Proteomes" id="UP000034805"/>
    </source>
</evidence>
<dbReference type="AlphaFoldDB" id="A0A0P7UMW9"/>
<accession>A0A0P7UMW9</accession>
<sequence length="122" mass="13210">MGPIYHSLPSSLCGKVPDDSAVGSRSSRCHVPQPKAFSSPNPMLHILLEDTKEQIQGPEGVAMVTYLLGFADGQEVAYARQPDPGMSDRVPGYEGCTCTITCVLYFKSEKESHSEETAMESV</sequence>